<dbReference type="OrthoDB" id="9775130at2"/>
<dbReference type="InterPro" id="IPR000801">
    <property type="entry name" value="Esterase-like"/>
</dbReference>
<accession>A0A5C5YGE7</accession>
<sequence precursor="true">MKIPLSLAFAFVLQFAATGYLVAAEHPDAADRRVQPDVPHGEVTSGVFDQSEVFPGTTRDYRVYVPAQYDPEKPASLMVFMDGLNYAKPNGAFRVPTVFDNLIAEGAMPVTVAVFVNPGSIPATQPGARKRSNRSFEYDSLSDRYARFLVDELLPVAIRDIHVSDDPKQRAVCGISSGGICAWTTAWEKPDQFGKVLSNIGSFTNIRGGWAYPGLIRKTKDNPKPIKVYLQDGEDDLNNLFGNWPLANQDMAAALRFAGYRSKLVITEGGHTGRYAGEEFPAALRWLWDDSAESDPRENLETKPAWEPAADAVAREGVPQGKLIKMPVWESEIFENTVRDWWVYVPAQYDAGDPAALMVFQDGKRFADKDGRWRVPIVFDNLIARGEMPPTIAVLINPGHDKNRERVRNKSSNRSFEYDSLGDRYSRFLLEEILPAVESQYNVSPDPAMRAIGGSSSGAICAFTAAWEQPEQFSKVYSSVGSFTHLRGGNAYPGLVRKTEPKPIRVYMADTSGDIDNAFGSWPWANRRMASSLKYMGYDVRFDWAEGYAHNADYGSARFPDAMRWLWREQTHEPPIDTSDDLRGDLTLLNLLIPGQSWEVVAEEVGFADAACSDQDGNFYFSDMRAPAIYRHRADNQGEPESIAPLAVSGLEFGPDGTLYGCQGASKRVIAIDPATGKVRSVAENVTPNDLAITANGDILITETNAQQVTRIDPQTGQTTVVDTGITRPNGIVISPDGGTLAVSDYGGPWTWTFRVAQDATLDAKMPTMTMRLPIDPDGTFAFNEPPPYKTASRGDGSAVDKAGRYYVTSAVGVAIFDPTGRLCGILPSPNPSRPITSCILAGPDHEYLYVTNGNAVYRRLLNISPSTGD</sequence>
<protein>
    <submittedName>
        <fullName evidence="3">Gluconolactonase</fullName>
        <ecNumber evidence="3">3.1.1.17</ecNumber>
    </submittedName>
</protein>
<dbReference type="InterPro" id="IPR050583">
    <property type="entry name" value="Mycobacterial_A85_antigen"/>
</dbReference>
<dbReference type="AlphaFoldDB" id="A0A5C5YGE7"/>
<feature type="signal peptide" evidence="1">
    <location>
        <begin position="1"/>
        <end position="23"/>
    </location>
</feature>
<dbReference type="GO" id="GO:0004341">
    <property type="term" value="F:gluconolactonase activity"/>
    <property type="evidence" value="ECO:0007669"/>
    <property type="project" value="UniProtKB-EC"/>
</dbReference>
<dbReference type="Proteomes" id="UP000318053">
    <property type="component" value="Unassembled WGS sequence"/>
</dbReference>
<evidence type="ECO:0000313" key="3">
    <source>
        <dbReference type="EMBL" id="TWT74204.1"/>
    </source>
</evidence>
<gene>
    <name evidence="3" type="primary">gnl_1</name>
    <name evidence="3" type="ORF">CA85_10910</name>
</gene>
<keyword evidence="3" id="KW-0378">Hydrolase</keyword>
<dbReference type="PANTHER" id="PTHR48098">
    <property type="entry name" value="ENTEROCHELIN ESTERASE-RELATED"/>
    <property type="match status" value="1"/>
</dbReference>
<dbReference type="PANTHER" id="PTHR48098:SF3">
    <property type="entry name" value="IRON(III) ENTEROBACTIN ESTERASE"/>
    <property type="match status" value="1"/>
</dbReference>
<feature type="domain" description="SMP-30/Gluconolactonase/LRE-like region" evidence="2">
    <location>
        <begin position="614"/>
        <end position="853"/>
    </location>
</feature>
<dbReference type="SUPFAM" id="SSF53474">
    <property type="entry name" value="alpha/beta-Hydrolases"/>
    <property type="match status" value="2"/>
</dbReference>
<reference evidence="3 4" key="1">
    <citation type="submission" date="2019-02" db="EMBL/GenBank/DDBJ databases">
        <title>Deep-cultivation of Planctomycetes and their phenomic and genomic characterization uncovers novel biology.</title>
        <authorList>
            <person name="Wiegand S."/>
            <person name="Jogler M."/>
            <person name="Boedeker C."/>
            <person name="Pinto D."/>
            <person name="Vollmers J."/>
            <person name="Rivas-Marin E."/>
            <person name="Kohn T."/>
            <person name="Peeters S.H."/>
            <person name="Heuer A."/>
            <person name="Rast P."/>
            <person name="Oberbeckmann S."/>
            <person name="Bunk B."/>
            <person name="Jeske O."/>
            <person name="Meyerdierks A."/>
            <person name="Storesund J.E."/>
            <person name="Kallscheuer N."/>
            <person name="Luecker S."/>
            <person name="Lage O.M."/>
            <person name="Pohl T."/>
            <person name="Merkel B.J."/>
            <person name="Hornburger P."/>
            <person name="Mueller R.-W."/>
            <person name="Bruemmer F."/>
            <person name="Labrenz M."/>
            <person name="Spormann A.M."/>
            <person name="Op Den Camp H."/>
            <person name="Overmann J."/>
            <person name="Amann R."/>
            <person name="Jetten M.S.M."/>
            <person name="Mascher T."/>
            <person name="Medema M.H."/>
            <person name="Devos D.P."/>
            <person name="Kaster A.-K."/>
            <person name="Ovreas L."/>
            <person name="Rohde M."/>
            <person name="Galperin M.Y."/>
            <person name="Jogler C."/>
        </authorList>
    </citation>
    <scope>NUCLEOTIDE SEQUENCE [LARGE SCALE GENOMIC DNA]</scope>
    <source>
        <strain evidence="3 4">CA85</strain>
    </source>
</reference>
<dbReference type="InterPro" id="IPR011042">
    <property type="entry name" value="6-blade_b-propeller_TolB-like"/>
</dbReference>
<name>A0A5C5YGE7_9BACT</name>
<comment type="caution">
    <text evidence="3">The sequence shown here is derived from an EMBL/GenBank/DDBJ whole genome shotgun (WGS) entry which is preliminary data.</text>
</comment>
<keyword evidence="4" id="KW-1185">Reference proteome</keyword>
<evidence type="ECO:0000259" key="2">
    <source>
        <dbReference type="Pfam" id="PF08450"/>
    </source>
</evidence>
<dbReference type="EC" id="3.1.1.17" evidence="3"/>
<evidence type="ECO:0000256" key="1">
    <source>
        <dbReference type="SAM" id="SignalP"/>
    </source>
</evidence>
<dbReference type="InterPro" id="IPR029058">
    <property type="entry name" value="AB_hydrolase_fold"/>
</dbReference>
<keyword evidence="1" id="KW-0732">Signal</keyword>
<dbReference type="SUPFAM" id="SSF63829">
    <property type="entry name" value="Calcium-dependent phosphotriesterase"/>
    <property type="match status" value="1"/>
</dbReference>
<dbReference type="Gene3D" id="2.120.10.30">
    <property type="entry name" value="TolB, C-terminal domain"/>
    <property type="match status" value="1"/>
</dbReference>
<dbReference type="Pfam" id="PF00756">
    <property type="entry name" value="Esterase"/>
    <property type="match status" value="2"/>
</dbReference>
<dbReference type="EMBL" id="SJPK01000002">
    <property type="protein sequence ID" value="TWT74204.1"/>
    <property type="molecule type" value="Genomic_DNA"/>
</dbReference>
<dbReference type="Gene3D" id="3.40.50.1820">
    <property type="entry name" value="alpha/beta hydrolase"/>
    <property type="match status" value="2"/>
</dbReference>
<dbReference type="Pfam" id="PF08450">
    <property type="entry name" value="SGL"/>
    <property type="match status" value="1"/>
</dbReference>
<dbReference type="InterPro" id="IPR013658">
    <property type="entry name" value="SGL"/>
</dbReference>
<evidence type="ECO:0000313" key="4">
    <source>
        <dbReference type="Proteomes" id="UP000318053"/>
    </source>
</evidence>
<proteinExistence type="predicted"/>
<feature type="chain" id="PRO_5023001808" evidence="1">
    <location>
        <begin position="24"/>
        <end position="870"/>
    </location>
</feature>
<organism evidence="3 4">
    <name type="scientific">Allorhodopirellula solitaria</name>
    <dbReference type="NCBI Taxonomy" id="2527987"/>
    <lineage>
        <taxon>Bacteria</taxon>
        <taxon>Pseudomonadati</taxon>
        <taxon>Planctomycetota</taxon>
        <taxon>Planctomycetia</taxon>
        <taxon>Pirellulales</taxon>
        <taxon>Pirellulaceae</taxon>
        <taxon>Allorhodopirellula</taxon>
    </lineage>
</organism>